<name>A0A921LMQ3_9FIRM</name>
<feature type="signal peptide" evidence="2">
    <location>
        <begin position="1"/>
        <end position="19"/>
    </location>
</feature>
<protein>
    <recommendedName>
        <fullName evidence="5">DUF5050 domain-containing protein</fullName>
    </recommendedName>
</protein>
<accession>A0A921LMQ3</accession>
<evidence type="ECO:0000256" key="2">
    <source>
        <dbReference type="SAM" id="SignalP"/>
    </source>
</evidence>
<dbReference type="PROSITE" id="PS51257">
    <property type="entry name" value="PROKAR_LIPOPROTEIN"/>
    <property type="match status" value="1"/>
</dbReference>
<comment type="caution">
    <text evidence="3">The sequence shown here is derived from an EMBL/GenBank/DDBJ whole genome shotgun (WGS) entry which is preliminary data.</text>
</comment>
<dbReference type="SUPFAM" id="SSF69304">
    <property type="entry name" value="Tricorn protease N-terminal domain"/>
    <property type="match status" value="1"/>
</dbReference>
<organism evidence="3 4">
    <name type="scientific">Subdoligranulum variabile</name>
    <dbReference type="NCBI Taxonomy" id="214851"/>
    <lineage>
        <taxon>Bacteria</taxon>
        <taxon>Bacillati</taxon>
        <taxon>Bacillota</taxon>
        <taxon>Clostridia</taxon>
        <taxon>Eubacteriales</taxon>
        <taxon>Oscillospiraceae</taxon>
        <taxon>Subdoligranulum</taxon>
    </lineage>
</organism>
<dbReference type="Proteomes" id="UP000782880">
    <property type="component" value="Unassembled WGS sequence"/>
</dbReference>
<evidence type="ECO:0000256" key="1">
    <source>
        <dbReference type="SAM" id="MobiDB-lite"/>
    </source>
</evidence>
<dbReference type="EMBL" id="DYVE01000093">
    <property type="protein sequence ID" value="HJG27731.1"/>
    <property type="molecule type" value="Genomic_DNA"/>
</dbReference>
<evidence type="ECO:0000313" key="4">
    <source>
        <dbReference type="Proteomes" id="UP000782880"/>
    </source>
</evidence>
<gene>
    <name evidence="3" type="ORF">K8V20_03675</name>
</gene>
<reference evidence="3" key="1">
    <citation type="journal article" date="2021" name="PeerJ">
        <title>Extensive microbial diversity within the chicken gut microbiome revealed by metagenomics and culture.</title>
        <authorList>
            <person name="Gilroy R."/>
            <person name="Ravi A."/>
            <person name="Getino M."/>
            <person name="Pursley I."/>
            <person name="Horton D.L."/>
            <person name="Alikhan N.F."/>
            <person name="Baker D."/>
            <person name="Gharbi K."/>
            <person name="Hall N."/>
            <person name="Watson M."/>
            <person name="Adriaenssens E.M."/>
            <person name="Foster-Nyarko E."/>
            <person name="Jarju S."/>
            <person name="Secka A."/>
            <person name="Antonio M."/>
            <person name="Oren A."/>
            <person name="Chaudhuri R.R."/>
            <person name="La Ragione R."/>
            <person name="Hildebrand F."/>
            <person name="Pallen M.J."/>
        </authorList>
    </citation>
    <scope>NUCLEOTIDE SEQUENCE</scope>
    <source>
        <strain evidence="3">ChiBcec21-2208</strain>
    </source>
</reference>
<evidence type="ECO:0000313" key="3">
    <source>
        <dbReference type="EMBL" id="HJG27731.1"/>
    </source>
</evidence>
<reference evidence="3" key="2">
    <citation type="submission" date="2021-09" db="EMBL/GenBank/DDBJ databases">
        <authorList>
            <person name="Gilroy R."/>
        </authorList>
    </citation>
    <scope>NUCLEOTIDE SEQUENCE</scope>
    <source>
        <strain evidence="3">ChiBcec21-2208</strain>
    </source>
</reference>
<feature type="region of interest" description="Disordered" evidence="1">
    <location>
        <begin position="22"/>
        <end position="47"/>
    </location>
</feature>
<dbReference type="AlphaFoldDB" id="A0A921LMQ3"/>
<proteinExistence type="predicted"/>
<sequence length="438" mass="48300">MKRVFSLALAALLLAGCTAAPTDSSASSSAVTAETSTAQEAESTAATPAPAAVLRPLWLGDEKAYYMDEMVTGELIRYRVADLVNHVADVPCDVEGCAHDSESCPAVFRRGECDRVFVLDDDTLVAFTNNQFPETEDSQVALLDRDCQNRRVVATIPNSCFLSMMGGDSFSSPYTDEQSLYCFGYTNASNGESALFRIELENGTVTNLLENAPAQGLQFLGTLENLFVFSQSDVTYPEPTGDLTADALAAPTGTTTHWLFDPYTGEWKVFQTYSSGEWNLDLLDIRIVDGQYYVVDRTAGALYTVDPTTGEKREITNQLPTSDLNDYSAHYWVAAKLNDWLVFDDLSVIINADTGEVRQRAYLPDNYWNGSSHQPNIYLNLGDTLLVDCRYEPYTRTIIGTDGTPYTVDVEHEYLGLISTEDFLNGVPNYTEVGEYTT</sequence>
<evidence type="ECO:0008006" key="5">
    <source>
        <dbReference type="Google" id="ProtNLM"/>
    </source>
</evidence>
<feature type="chain" id="PRO_5039108380" description="DUF5050 domain-containing protein" evidence="2">
    <location>
        <begin position="20"/>
        <end position="438"/>
    </location>
</feature>
<keyword evidence="2" id="KW-0732">Signal</keyword>